<dbReference type="EMBL" id="ML978739">
    <property type="protein sequence ID" value="KAF2084622.1"/>
    <property type="molecule type" value="Genomic_DNA"/>
</dbReference>
<dbReference type="Proteomes" id="UP000799776">
    <property type="component" value="Unassembled WGS sequence"/>
</dbReference>
<comment type="caution">
    <text evidence="1">The sequence shown here is derived from an EMBL/GenBank/DDBJ whole genome shotgun (WGS) entry which is preliminary data.</text>
</comment>
<evidence type="ECO:0000313" key="1">
    <source>
        <dbReference type="EMBL" id="KAF2084622.1"/>
    </source>
</evidence>
<dbReference type="AlphaFoldDB" id="A0A9P4HPM6"/>
<organism evidence="1 2">
    <name type="scientific">Saccharata proteae CBS 121410</name>
    <dbReference type="NCBI Taxonomy" id="1314787"/>
    <lineage>
        <taxon>Eukaryota</taxon>
        <taxon>Fungi</taxon>
        <taxon>Dikarya</taxon>
        <taxon>Ascomycota</taxon>
        <taxon>Pezizomycotina</taxon>
        <taxon>Dothideomycetes</taxon>
        <taxon>Dothideomycetes incertae sedis</taxon>
        <taxon>Botryosphaeriales</taxon>
        <taxon>Saccharataceae</taxon>
        <taxon>Saccharata</taxon>
    </lineage>
</organism>
<reference evidence="1" key="1">
    <citation type="journal article" date="2020" name="Stud. Mycol.">
        <title>101 Dothideomycetes genomes: a test case for predicting lifestyles and emergence of pathogens.</title>
        <authorList>
            <person name="Haridas S."/>
            <person name="Albert R."/>
            <person name="Binder M."/>
            <person name="Bloem J."/>
            <person name="Labutti K."/>
            <person name="Salamov A."/>
            <person name="Andreopoulos B."/>
            <person name="Baker S."/>
            <person name="Barry K."/>
            <person name="Bills G."/>
            <person name="Bluhm B."/>
            <person name="Cannon C."/>
            <person name="Castanera R."/>
            <person name="Culley D."/>
            <person name="Daum C."/>
            <person name="Ezra D."/>
            <person name="Gonzalez J."/>
            <person name="Henrissat B."/>
            <person name="Kuo A."/>
            <person name="Liang C."/>
            <person name="Lipzen A."/>
            <person name="Lutzoni F."/>
            <person name="Magnuson J."/>
            <person name="Mondo S."/>
            <person name="Nolan M."/>
            <person name="Ohm R."/>
            <person name="Pangilinan J."/>
            <person name="Park H.-J."/>
            <person name="Ramirez L."/>
            <person name="Alfaro M."/>
            <person name="Sun H."/>
            <person name="Tritt A."/>
            <person name="Yoshinaga Y."/>
            <person name="Zwiers L.-H."/>
            <person name="Turgeon B."/>
            <person name="Goodwin S."/>
            <person name="Spatafora J."/>
            <person name="Crous P."/>
            <person name="Grigoriev I."/>
        </authorList>
    </citation>
    <scope>NUCLEOTIDE SEQUENCE</scope>
    <source>
        <strain evidence="1">CBS 121410</strain>
    </source>
</reference>
<gene>
    <name evidence="1" type="ORF">K490DRAFT_59425</name>
</gene>
<evidence type="ECO:0000313" key="2">
    <source>
        <dbReference type="Proteomes" id="UP000799776"/>
    </source>
</evidence>
<sequence length="221" mass="25164">MAEVFLRDLHRWQDLRQLEHDVVTDISQMVTRDDLKCITFFFDNRLLPSDSCMIIDMTIVKECLRSLPSDQRRTFDAYEKVDPLSRGVGLGLTVASKIAVLYEQEHKGLPKRYYLTQSFDCSRTTSQFVGHYEYSGFVPSQGSSGSLNVCDFSQNEQQRYAHLTSLDPSSLKTCLVLFFEGPLFTTRLEEILKQADKEHECASAPLCPLEIICGPTNEACQ</sequence>
<accession>A0A9P4HPM6</accession>
<name>A0A9P4HPM6_9PEZI</name>
<proteinExistence type="predicted"/>
<protein>
    <submittedName>
        <fullName evidence="1">Uncharacterized protein</fullName>
    </submittedName>
</protein>
<keyword evidence="2" id="KW-1185">Reference proteome</keyword>
<dbReference type="OrthoDB" id="21225at2759"/>